<feature type="coiled-coil region" evidence="1">
    <location>
        <begin position="297"/>
        <end position="331"/>
    </location>
</feature>
<proteinExistence type="predicted"/>
<feature type="coiled-coil region" evidence="1">
    <location>
        <begin position="92"/>
        <end position="154"/>
    </location>
</feature>
<feature type="compositionally biased region" description="Polar residues" evidence="2">
    <location>
        <begin position="16"/>
        <end position="30"/>
    </location>
</feature>
<evidence type="ECO:0000256" key="1">
    <source>
        <dbReference type="SAM" id="Coils"/>
    </source>
</evidence>
<feature type="coiled-coil region" evidence="1">
    <location>
        <begin position="361"/>
        <end position="413"/>
    </location>
</feature>
<dbReference type="Proteomes" id="UP001642540">
    <property type="component" value="Unassembled WGS sequence"/>
</dbReference>
<gene>
    <name evidence="3" type="ORF">ODALV1_LOCUS22436</name>
</gene>
<feature type="coiled-coil region" evidence="1">
    <location>
        <begin position="205"/>
        <end position="264"/>
    </location>
</feature>
<evidence type="ECO:0000256" key="2">
    <source>
        <dbReference type="SAM" id="MobiDB-lite"/>
    </source>
</evidence>
<keyword evidence="1" id="KW-0175">Coiled coil</keyword>
<feature type="region of interest" description="Disordered" evidence="2">
    <location>
        <begin position="1"/>
        <end position="30"/>
    </location>
</feature>
<feature type="compositionally biased region" description="Basic and acidic residues" evidence="2">
    <location>
        <begin position="1"/>
        <end position="14"/>
    </location>
</feature>
<keyword evidence="4" id="KW-1185">Reference proteome</keyword>
<name>A0ABP1RI45_9HEXA</name>
<comment type="caution">
    <text evidence="3">The sequence shown here is derived from an EMBL/GenBank/DDBJ whole genome shotgun (WGS) entry which is preliminary data.</text>
</comment>
<evidence type="ECO:0000313" key="3">
    <source>
        <dbReference type="EMBL" id="CAL8128664.1"/>
    </source>
</evidence>
<organism evidence="3 4">
    <name type="scientific">Orchesella dallaii</name>
    <dbReference type="NCBI Taxonomy" id="48710"/>
    <lineage>
        <taxon>Eukaryota</taxon>
        <taxon>Metazoa</taxon>
        <taxon>Ecdysozoa</taxon>
        <taxon>Arthropoda</taxon>
        <taxon>Hexapoda</taxon>
        <taxon>Collembola</taxon>
        <taxon>Entomobryomorpha</taxon>
        <taxon>Entomobryoidea</taxon>
        <taxon>Orchesellidae</taxon>
        <taxon>Orchesellinae</taxon>
        <taxon>Orchesella</taxon>
    </lineage>
</organism>
<dbReference type="EMBL" id="CAXLJM020000075">
    <property type="protein sequence ID" value="CAL8128664.1"/>
    <property type="molecule type" value="Genomic_DNA"/>
</dbReference>
<protein>
    <submittedName>
        <fullName evidence="3">Uncharacterized protein</fullName>
    </submittedName>
</protein>
<accession>A0ABP1RI45</accession>
<reference evidence="3 4" key="1">
    <citation type="submission" date="2024-08" db="EMBL/GenBank/DDBJ databases">
        <authorList>
            <person name="Cucini C."/>
            <person name="Frati F."/>
        </authorList>
    </citation>
    <scope>NUCLEOTIDE SEQUENCE [LARGE SCALE GENOMIC DNA]</scope>
</reference>
<sequence length="588" mass="67807">MEDNKVSRQTHLHETLASTSSQRTPLSSVAPLSNSNKLLNASSSQGCINSIPIIPTSPSQAFALSFEYKFNNADPNTKENFETTFQSLGKSLDEANQNNRHLHKLLQSKKSDLKTSEGNEMILRTELGSLQQKYKEKEQENTNLRGDLQTLKNRPESVPKTQYEEILKQKKAIAAINEKVSQQNEDPLKKGEEKQEQLLKFQSRNEIHFGENEILREELDDLENQLKQQSDTNQSEVKDLEERLETQKIKIRSFEEKLSQEENVHKTDVQQLQIKIIEMDAKILDLNMKLGSSSEQANSLMEENVNLANKKNSLKEERETLRKEKDWARAKLKENHNRVGGNKKKPVTASNEEVNRLNLVLDQLKITLENKKGSLTKLQSELEELKKNSESELENLKQQVKTESERAREANTTVLEKNNTIEIWKKRYDEQNVKIQEKSKCIAGVRNLLTAPEKEKNEANALANKLIMESSILKLDKEKEELQTKLKKNAALLQTREVELTEQKESLHKSKTKILEQMHRKIHQEELHPKELNNRVSFWATDDYMDINKFQSQNANSGADTCFSNPLQLEELSSEDELLEETKRWKSA</sequence>
<evidence type="ECO:0000313" key="4">
    <source>
        <dbReference type="Proteomes" id="UP001642540"/>
    </source>
</evidence>